<reference evidence="2 3" key="1">
    <citation type="submission" date="2016-10" db="EMBL/GenBank/DDBJ databases">
        <authorList>
            <person name="de Groot N.N."/>
        </authorList>
    </citation>
    <scope>NUCLEOTIDE SEQUENCE [LARGE SCALE GENOMIC DNA]</scope>
    <source>
        <strain evidence="2 3">DSM 21799</strain>
    </source>
</reference>
<name>A0A1H4JYJ2_9MICO</name>
<evidence type="ECO:0000313" key="3">
    <source>
        <dbReference type="Proteomes" id="UP000199183"/>
    </source>
</evidence>
<keyword evidence="3" id="KW-1185">Reference proteome</keyword>
<feature type="domain" description="NAD(P)-binding" evidence="1">
    <location>
        <begin position="8"/>
        <end position="202"/>
    </location>
</feature>
<dbReference type="STRING" id="640635.SAMN04489806_0928"/>
<protein>
    <recommendedName>
        <fullName evidence="1">NAD(P)-binding domain-containing protein</fullName>
    </recommendedName>
</protein>
<dbReference type="Pfam" id="PF13460">
    <property type="entry name" value="NAD_binding_10"/>
    <property type="match status" value="1"/>
</dbReference>
<dbReference type="PANTHER" id="PTHR43355:SF2">
    <property type="entry name" value="FLAVIN REDUCTASE (NADPH)"/>
    <property type="match status" value="1"/>
</dbReference>
<dbReference type="RefSeq" id="WP_091180528.1">
    <property type="nucleotide sequence ID" value="NZ_FNRY01000001.1"/>
</dbReference>
<dbReference type="SUPFAM" id="SSF51735">
    <property type="entry name" value="NAD(P)-binding Rossmann-fold domains"/>
    <property type="match status" value="1"/>
</dbReference>
<sequence>MSHVVVFGATGYAGGHITDELLSRGHTVTGVARDTSALANREGLTARQGSVHDAEFVRDVSTGADVLIVALRAAEQNGEKLLDAMPSVAAAASAQGARLGLVGGAGSLFVSDDGPLLVETPEFPEVAKNESLSHKKVLDYLRSGKTDVDWFYVSPAGDFGSWVPGERTGSFRVGDDVLLSDADGKSYISGADLAIAFADEIEEPTHNRARFTVAY</sequence>
<dbReference type="GO" id="GO:0016646">
    <property type="term" value="F:oxidoreductase activity, acting on the CH-NH group of donors, NAD or NADP as acceptor"/>
    <property type="evidence" value="ECO:0007669"/>
    <property type="project" value="TreeGrafter"/>
</dbReference>
<evidence type="ECO:0000313" key="2">
    <source>
        <dbReference type="EMBL" id="SEB51361.1"/>
    </source>
</evidence>
<accession>A0A1H4JYJ2</accession>
<gene>
    <name evidence="2" type="ORF">SAMN04489806_0928</name>
</gene>
<evidence type="ECO:0000259" key="1">
    <source>
        <dbReference type="Pfam" id="PF13460"/>
    </source>
</evidence>
<dbReference type="InterPro" id="IPR016040">
    <property type="entry name" value="NAD(P)-bd_dom"/>
</dbReference>
<dbReference type="PANTHER" id="PTHR43355">
    <property type="entry name" value="FLAVIN REDUCTASE (NADPH)"/>
    <property type="match status" value="1"/>
</dbReference>
<dbReference type="OrthoDB" id="3191258at2"/>
<organism evidence="2 3">
    <name type="scientific">Paramicrobacterium humi</name>
    <dbReference type="NCBI Taxonomy" id="640635"/>
    <lineage>
        <taxon>Bacteria</taxon>
        <taxon>Bacillati</taxon>
        <taxon>Actinomycetota</taxon>
        <taxon>Actinomycetes</taxon>
        <taxon>Micrococcales</taxon>
        <taxon>Microbacteriaceae</taxon>
        <taxon>Paramicrobacterium</taxon>
    </lineage>
</organism>
<dbReference type="AlphaFoldDB" id="A0A1H4JYJ2"/>
<dbReference type="Gene3D" id="3.40.50.720">
    <property type="entry name" value="NAD(P)-binding Rossmann-like Domain"/>
    <property type="match status" value="1"/>
</dbReference>
<dbReference type="Proteomes" id="UP000199183">
    <property type="component" value="Unassembled WGS sequence"/>
</dbReference>
<dbReference type="EMBL" id="FNRY01000001">
    <property type="protein sequence ID" value="SEB51361.1"/>
    <property type="molecule type" value="Genomic_DNA"/>
</dbReference>
<dbReference type="InterPro" id="IPR051606">
    <property type="entry name" value="Polyketide_Oxido-like"/>
</dbReference>
<proteinExistence type="predicted"/>
<dbReference type="InterPro" id="IPR036291">
    <property type="entry name" value="NAD(P)-bd_dom_sf"/>
</dbReference>